<accession>A0A8D8QEB1</accession>
<feature type="compositionally biased region" description="Polar residues" evidence="1">
    <location>
        <begin position="261"/>
        <end position="271"/>
    </location>
</feature>
<dbReference type="AlphaFoldDB" id="A0A8D8QEB1"/>
<feature type="compositionally biased region" description="Polar residues" evidence="1">
    <location>
        <begin position="63"/>
        <end position="104"/>
    </location>
</feature>
<feature type="compositionally biased region" description="Polar residues" evidence="1">
    <location>
        <begin position="296"/>
        <end position="322"/>
    </location>
</feature>
<reference evidence="2" key="1">
    <citation type="submission" date="2021-05" db="EMBL/GenBank/DDBJ databases">
        <authorList>
            <person name="Alioto T."/>
            <person name="Alioto T."/>
            <person name="Gomez Garrido J."/>
        </authorList>
    </citation>
    <scope>NUCLEOTIDE SEQUENCE</scope>
</reference>
<feature type="compositionally biased region" description="Basic and acidic residues" evidence="1">
    <location>
        <begin position="202"/>
        <end position="216"/>
    </location>
</feature>
<feature type="region of interest" description="Disordered" evidence="1">
    <location>
        <begin position="489"/>
        <end position="510"/>
    </location>
</feature>
<feature type="compositionally biased region" description="Polar residues" evidence="1">
    <location>
        <begin position="158"/>
        <end position="174"/>
    </location>
</feature>
<protein>
    <submittedName>
        <fullName evidence="2">Uncharacterized protein</fullName>
    </submittedName>
</protein>
<feature type="compositionally biased region" description="Polar residues" evidence="1">
    <location>
        <begin position="379"/>
        <end position="389"/>
    </location>
</feature>
<organism evidence="2">
    <name type="scientific">Cacopsylla melanoneura</name>
    <dbReference type="NCBI Taxonomy" id="428564"/>
    <lineage>
        <taxon>Eukaryota</taxon>
        <taxon>Metazoa</taxon>
        <taxon>Ecdysozoa</taxon>
        <taxon>Arthropoda</taxon>
        <taxon>Hexapoda</taxon>
        <taxon>Insecta</taxon>
        <taxon>Pterygota</taxon>
        <taxon>Neoptera</taxon>
        <taxon>Paraneoptera</taxon>
        <taxon>Hemiptera</taxon>
        <taxon>Sternorrhyncha</taxon>
        <taxon>Psylloidea</taxon>
        <taxon>Psyllidae</taxon>
        <taxon>Psyllinae</taxon>
        <taxon>Cacopsylla</taxon>
    </lineage>
</organism>
<feature type="compositionally biased region" description="Polar residues" evidence="1">
    <location>
        <begin position="29"/>
        <end position="54"/>
    </location>
</feature>
<feature type="compositionally biased region" description="Polar residues" evidence="1">
    <location>
        <begin position="407"/>
        <end position="416"/>
    </location>
</feature>
<feature type="compositionally biased region" description="Basic and acidic residues" evidence="1">
    <location>
        <begin position="324"/>
        <end position="343"/>
    </location>
</feature>
<evidence type="ECO:0000256" key="1">
    <source>
        <dbReference type="SAM" id="MobiDB-lite"/>
    </source>
</evidence>
<name>A0A8D8QEB1_9HEMI</name>
<feature type="compositionally biased region" description="Basic and acidic residues" evidence="1">
    <location>
        <begin position="225"/>
        <end position="250"/>
    </location>
</feature>
<evidence type="ECO:0000313" key="2">
    <source>
        <dbReference type="EMBL" id="CAG6630037.1"/>
    </source>
</evidence>
<sequence length="582" mass="67922">MYGKPAPNGNEYPQNPNEPDGNFEPPKGTFQNPEGPQTGNIPTRGNVYQTNNNKWRPIKDGNTDQGIQSPDQNWKPNTVNENPNGQNVWKPSNNIPQNGENTKIPQAEHNGYEDENIMKTPPNTWKPRPQNTWRPNSEKGTLWRPNNLETIGPHWNTRPPQSSLWIPHNGNINGNPLFEERPQNGNESDSLQMPPQTQNNNKHNEEFENKRPHDGWKPNNVDLQEPEKDHKWRPQTRPDSDGWRPEDVKNSKPLNQPPWNPQNTKNSNPDENSWIPHNGDNQQGCNEWTPEGLNYPSDSKGQWKPSGTNHQYIGDCNQNQWVPKNKDPENNNRVPEIDSRDPENYNGDPENDNRATENYNRDSINDNRDPENYNRDPENTNGGNQNLWISTKEGADEYKTQEEKLRNNPNTNTRHSFNTDENEQTFNRNRPREENEESKRFHKTRTFDRTIGENRVQQRGSRERATFSDQDEVLRMTRQRLRNSFNKQERLTMESKKSYKKTKPPVNKESLNGAEQNITMQLNANMNRTKDEPKQEPVTVRIRDPDTRKCRAVTYKPNEEPVTVRIRDPDTRKWRAVTYKPN</sequence>
<proteinExistence type="predicted"/>
<feature type="region of interest" description="Disordered" evidence="1">
    <location>
        <begin position="1"/>
        <end position="441"/>
    </location>
</feature>
<feature type="compositionally biased region" description="Polar residues" evidence="1">
    <location>
        <begin position="129"/>
        <end position="139"/>
    </location>
</feature>
<feature type="compositionally biased region" description="Basic and acidic residues" evidence="1">
    <location>
        <begin position="351"/>
        <end position="378"/>
    </location>
</feature>
<feature type="compositionally biased region" description="Basic and acidic residues" evidence="1">
    <location>
        <begin position="430"/>
        <end position="441"/>
    </location>
</feature>
<dbReference type="EMBL" id="HBUF01072405">
    <property type="protein sequence ID" value="CAG6630037.1"/>
    <property type="molecule type" value="Transcribed_RNA"/>
</dbReference>
<feature type="compositionally biased region" description="Basic and acidic residues" evidence="1">
    <location>
        <begin position="393"/>
        <end position="406"/>
    </location>
</feature>
<feature type="compositionally biased region" description="Polar residues" evidence="1">
    <location>
        <begin position="183"/>
        <end position="198"/>
    </location>
</feature>